<protein>
    <submittedName>
        <fullName evidence="2">Uncharacterized protein</fullName>
    </submittedName>
</protein>
<evidence type="ECO:0000313" key="3">
    <source>
        <dbReference type="Proteomes" id="UP000198757"/>
    </source>
</evidence>
<accession>A0A1G6Q1V1</accession>
<organism evidence="2 3">
    <name type="scientific">Niabella drilacis (strain DSM 25811 / CCM 8410 / CCUG 62505 / LMG 26954 / E90)</name>
    <dbReference type="NCBI Taxonomy" id="1285928"/>
    <lineage>
        <taxon>Bacteria</taxon>
        <taxon>Pseudomonadati</taxon>
        <taxon>Bacteroidota</taxon>
        <taxon>Chitinophagia</taxon>
        <taxon>Chitinophagales</taxon>
        <taxon>Chitinophagaceae</taxon>
        <taxon>Niabella</taxon>
    </lineage>
</organism>
<keyword evidence="3" id="KW-1185">Reference proteome</keyword>
<sequence length="126" mass="13987">MATKKTAAKKTAAKKSGKQFTAPLTETGSTIRQKARVANEPVLMPMQEDAGLTAWNNNTRIVQTWGKAENNNAWLNITGLGWKKIKESNTQALLALLMIGAHGRDKNSLVNVRTESDNKVYELYVW</sequence>
<proteinExistence type="predicted"/>
<reference evidence="3" key="1">
    <citation type="submission" date="2016-10" db="EMBL/GenBank/DDBJ databases">
        <authorList>
            <person name="Varghese N."/>
            <person name="Submissions S."/>
        </authorList>
    </citation>
    <scope>NUCLEOTIDE SEQUENCE [LARGE SCALE GENOMIC DNA]</scope>
    <source>
        <strain evidence="3">DSM 25811 / CCM 8410 / LMG 26954 / E90</strain>
    </source>
</reference>
<name>A0A1G6Q1V1_NIADE</name>
<feature type="region of interest" description="Disordered" evidence="1">
    <location>
        <begin position="1"/>
        <end position="30"/>
    </location>
</feature>
<dbReference type="RefSeq" id="WP_090389837.1">
    <property type="nucleotide sequence ID" value="NZ_FMZO01000004.1"/>
</dbReference>
<dbReference type="OrthoDB" id="677405at2"/>
<dbReference type="EMBL" id="FMZO01000004">
    <property type="protein sequence ID" value="SDC85615.1"/>
    <property type="molecule type" value="Genomic_DNA"/>
</dbReference>
<dbReference type="AlphaFoldDB" id="A0A1G6Q1V1"/>
<feature type="compositionally biased region" description="Polar residues" evidence="1">
    <location>
        <begin position="18"/>
        <end position="30"/>
    </location>
</feature>
<dbReference type="STRING" id="1285928.SAMN04487894_104224"/>
<gene>
    <name evidence="2" type="ORF">SAMN04487894_104224</name>
</gene>
<feature type="compositionally biased region" description="Basic residues" evidence="1">
    <location>
        <begin position="1"/>
        <end position="17"/>
    </location>
</feature>
<dbReference type="Proteomes" id="UP000198757">
    <property type="component" value="Unassembled WGS sequence"/>
</dbReference>
<evidence type="ECO:0000313" key="2">
    <source>
        <dbReference type="EMBL" id="SDC85615.1"/>
    </source>
</evidence>
<evidence type="ECO:0000256" key="1">
    <source>
        <dbReference type="SAM" id="MobiDB-lite"/>
    </source>
</evidence>